<accession>A0ABQ8GK66</accession>
<dbReference type="Pfam" id="PF07859">
    <property type="entry name" value="Abhydrolase_3"/>
    <property type="match status" value="1"/>
</dbReference>
<feature type="domain" description="Alpha/beta hydrolase fold-3" evidence="2">
    <location>
        <begin position="36"/>
        <end position="286"/>
    </location>
</feature>
<keyword evidence="4" id="KW-1185">Reference proteome</keyword>
<evidence type="ECO:0000259" key="2">
    <source>
        <dbReference type="Pfam" id="PF07859"/>
    </source>
</evidence>
<protein>
    <submittedName>
        <fullName evidence="3">Alpha beta-hydrolase</fullName>
    </submittedName>
</protein>
<dbReference type="Proteomes" id="UP000774617">
    <property type="component" value="Unassembled WGS sequence"/>
</dbReference>
<name>A0ABQ8GK66_9PEZI</name>
<sequence length="312" mass="32925">MPTITLPYKTDPTAGTPISAHIQYAPASTPTPKPIILIFHAGGFAGGSVSLIPPAETTHLIETLGAIAVAVEYRLCPQVSLLEGPISDARDSLAWARTTLPSALRAATNGSVLADPARVAAMGHSAGGMLALELGNAADPPDAILDLYGIKYLATTPFWTQPFAAFAPLPDPSPDFMDRAYQGPVPLAAGELFVDGAPALGVPRTAWMIHAIKHGALYAKELKEEDGVLEVEPTRGFGAKWPPTCFVHGTADVFAPVEVAERAERELRQEGAEVELVRVEGAAHMFDIGLGPGDEAFDGPVVRALEWLVSRI</sequence>
<dbReference type="InterPro" id="IPR029058">
    <property type="entry name" value="AB_hydrolase_fold"/>
</dbReference>
<evidence type="ECO:0000313" key="4">
    <source>
        <dbReference type="Proteomes" id="UP000774617"/>
    </source>
</evidence>
<keyword evidence="1" id="KW-0378">Hydrolase</keyword>
<dbReference type="InterPro" id="IPR013094">
    <property type="entry name" value="AB_hydrolase_3"/>
</dbReference>
<proteinExistence type="predicted"/>
<comment type="caution">
    <text evidence="3">The sequence shown here is derived from an EMBL/GenBank/DDBJ whole genome shotgun (WGS) entry which is preliminary data.</text>
</comment>
<organism evidence="3 4">
    <name type="scientific">Macrophomina phaseolina</name>
    <dbReference type="NCBI Taxonomy" id="35725"/>
    <lineage>
        <taxon>Eukaryota</taxon>
        <taxon>Fungi</taxon>
        <taxon>Dikarya</taxon>
        <taxon>Ascomycota</taxon>
        <taxon>Pezizomycotina</taxon>
        <taxon>Dothideomycetes</taxon>
        <taxon>Dothideomycetes incertae sedis</taxon>
        <taxon>Botryosphaeriales</taxon>
        <taxon>Botryosphaeriaceae</taxon>
        <taxon>Macrophomina</taxon>
    </lineage>
</organism>
<dbReference type="EMBL" id="JAGTJR010000006">
    <property type="protein sequence ID" value="KAH7058822.1"/>
    <property type="molecule type" value="Genomic_DNA"/>
</dbReference>
<dbReference type="PANTHER" id="PTHR48081">
    <property type="entry name" value="AB HYDROLASE SUPERFAMILY PROTEIN C4A8.06C"/>
    <property type="match status" value="1"/>
</dbReference>
<dbReference type="SUPFAM" id="SSF53474">
    <property type="entry name" value="alpha/beta-Hydrolases"/>
    <property type="match status" value="1"/>
</dbReference>
<reference evidence="3 4" key="1">
    <citation type="journal article" date="2021" name="Nat. Commun.">
        <title>Genetic determinants of endophytism in the Arabidopsis root mycobiome.</title>
        <authorList>
            <person name="Mesny F."/>
            <person name="Miyauchi S."/>
            <person name="Thiergart T."/>
            <person name="Pickel B."/>
            <person name="Atanasova L."/>
            <person name="Karlsson M."/>
            <person name="Huettel B."/>
            <person name="Barry K.W."/>
            <person name="Haridas S."/>
            <person name="Chen C."/>
            <person name="Bauer D."/>
            <person name="Andreopoulos W."/>
            <person name="Pangilinan J."/>
            <person name="LaButti K."/>
            <person name="Riley R."/>
            <person name="Lipzen A."/>
            <person name="Clum A."/>
            <person name="Drula E."/>
            <person name="Henrissat B."/>
            <person name="Kohler A."/>
            <person name="Grigoriev I.V."/>
            <person name="Martin F.M."/>
            <person name="Hacquard S."/>
        </authorList>
    </citation>
    <scope>NUCLEOTIDE SEQUENCE [LARGE SCALE GENOMIC DNA]</scope>
    <source>
        <strain evidence="3 4">MPI-SDFR-AT-0080</strain>
    </source>
</reference>
<gene>
    <name evidence="3" type="ORF">B0J12DRAFT_567284</name>
</gene>
<evidence type="ECO:0000313" key="3">
    <source>
        <dbReference type="EMBL" id="KAH7058822.1"/>
    </source>
</evidence>
<dbReference type="InterPro" id="IPR050300">
    <property type="entry name" value="GDXG_lipolytic_enzyme"/>
</dbReference>
<dbReference type="Gene3D" id="3.40.50.1820">
    <property type="entry name" value="alpha/beta hydrolase"/>
    <property type="match status" value="1"/>
</dbReference>
<evidence type="ECO:0000256" key="1">
    <source>
        <dbReference type="ARBA" id="ARBA00022801"/>
    </source>
</evidence>